<protein>
    <recommendedName>
        <fullName evidence="9">Protein translocase subunit SecD</fullName>
    </recommendedName>
</protein>
<dbReference type="GO" id="GO:0043952">
    <property type="term" value="P:protein transport by the Sec complex"/>
    <property type="evidence" value="ECO:0007669"/>
    <property type="project" value="UniProtKB-UniRule"/>
</dbReference>
<feature type="domain" description="Protein translocase subunit SecDF P1" evidence="11">
    <location>
        <begin position="58"/>
        <end position="114"/>
    </location>
</feature>
<dbReference type="SUPFAM" id="SSF82866">
    <property type="entry name" value="Multidrug efflux transporter AcrB transmembrane domain"/>
    <property type="match status" value="1"/>
</dbReference>
<organism evidence="13 14">
    <name type="scientific">Brasilonema sennae CENA114</name>
    <dbReference type="NCBI Taxonomy" id="415709"/>
    <lineage>
        <taxon>Bacteria</taxon>
        <taxon>Bacillati</taxon>
        <taxon>Cyanobacteriota</taxon>
        <taxon>Cyanophyceae</taxon>
        <taxon>Nostocales</taxon>
        <taxon>Scytonemataceae</taxon>
        <taxon>Brasilonema</taxon>
        <taxon>Bromeliae group (in: Brasilonema)</taxon>
    </lineage>
</organism>
<dbReference type="Pfam" id="PF21760">
    <property type="entry name" value="SecD_1st"/>
    <property type="match status" value="1"/>
</dbReference>
<evidence type="ECO:0000256" key="5">
    <source>
        <dbReference type="ARBA" id="ARBA00022927"/>
    </source>
</evidence>
<evidence type="ECO:0000256" key="2">
    <source>
        <dbReference type="ARBA" id="ARBA00022448"/>
    </source>
</evidence>
<feature type="domain" description="Protein export membrane protein SecD/SecF C-terminal" evidence="10">
    <location>
        <begin position="274"/>
        <end position="436"/>
    </location>
</feature>
<dbReference type="Pfam" id="PF22599">
    <property type="entry name" value="SecDF_P1_head"/>
    <property type="match status" value="1"/>
</dbReference>
<evidence type="ECO:0000256" key="4">
    <source>
        <dbReference type="ARBA" id="ARBA00022692"/>
    </source>
</evidence>
<dbReference type="Pfam" id="PF02355">
    <property type="entry name" value="SecD_SecF_C"/>
    <property type="match status" value="1"/>
</dbReference>
<dbReference type="GO" id="GO:0065002">
    <property type="term" value="P:intracellular protein transmembrane transport"/>
    <property type="evidence" value="ECO:0007669"/>
    <property type="project" value="UniProtKB-UniRule"/>
</dbReference>
<feature type="transmembrane region" description="Helical" evidence="9">
    <location>
        <begin position="295"/>
        <end position="315"/>
    </location>
</feature>
<sequence length="471" mass="50644">MQRQQSLLALILVLVIAAIAAIATIPLSLGLDLRGGSQLTIQVKTTPEITQITERELDAVKKVVEGRINGLGVSEPVIQTVGQDKVLVQLPGVNDPQQAERVLGGTAQLEFKKQKPNTEIQLNTFYASKTQLKAKQEEQRKTNDKAAIEKNQQDLKKSNSAIAELFESTNPPLIGKYLKDAYGEPTQSNNWNVAIRFDDQGGQLFAELTKQLAGTGRSIGIFLDNELISFPTVGPEFAASGISGGSAVITGRFTSQEANDLGVQLRGGALPVPVEIVENRTVGATLGKDSIQSSIYAGIGGLSLVLIFMVVYYRLPGLIADIALVIYSLLTWASFALLGVTLTLPGIAGFILSIGMAVDANVLIFERTREELRAGKSLYRSVESGFYRAFSSILDSNVTTWIACAALFWLGSGLVKGFALTLALGVGVSMFTAVTCSRTFMFLAITFPALRKNELFCPNVPPVTNKAEVAR</sequence>
<feature type="transmembrane region" description="Helical" evidence="9">
    <location>
        <begin position="346"/>
        <end position="365"/>
    </location>
</feature>
<keyword evidence="2 9" id="KW-0813">Transport</keyword>
<dbReference type="Gene3D" id="3.30.70.3400">
    <property type="match status" value="1"/>
</dbReference>
<evidence type="ECO:0000256" key="6">
    <source>
        <dbReference type="ARBA" id="ARBA00022989"/>
    </source>
</evidence>
<dbReference type="GO" id="GO:0015450">
    <property type="term" value="F:protein-transporting ATPase activity"/>
    <property type="evidence" value="ECO:0007669"/>
    <property type="project" value="InterPro"/>
</dbReference>
<feature type="domain" description="SecDF P1 head subdomain" evidence="12">
    <location>
        <begin position="170"/>
        <end position="272"/>
    </location>
</feature>
<dbReference type="InterPro" id="IPR054384">
    <property type="entry name" value="SecDF_P1_head"/>
</dbReference>
<gene>
    <name evidence="9 13" type="primary">secD</name>
    <name evidence="13" type="ORF">DP114_07960</name>
</gene>
<dbReference type="NCBIfam" id="TIGR00916">
    <property type="entry name" value="2A0604s01"/>
    <property type="match status" value="1"/>
</dbReference>
<dbReference type="InterPro" id="IPR001036">
    <property type="entry name" value="Acrflvin-R"/>
</dbReference>
<dbReference type="Pfam" id="PF07549">
    <property type="entry name" value="Sec_GG"/>
    <property type="match status" value="1"/>
</dbReference>
<name>A0A856M9H7_9CYAN</name>
<dbReference type="InterPro" id="IPR048634">
    <property type="entry name" value="SecD_SecF_C"/>
</dbReference>
<dbReference type="Proteomes" id="UP000503129">
    <property type="component" value="Chromosome"/>
</dbReference>
<comment type="subcellular location">
    <subcellularLocation>
        <location evidence="1 9">Cell membrane</location>
        <topology evidence="1 9">Multi-pass membrane protein</topology>
    </subcellularLocation>
</comment>
<comment type="similarity">
    <text evidence="9">Belongs to the SecD/SecF family. SecD subfamily.</text>
</comment>
<keyword evidence="7 9" id="KW-0811">Translocation</keyword>
<evidence type="ECO:0000259" key="11">
    <source>
        <dbReference type="Pfam" id="PF21760"/>
    </source>
</evidence>
<feature type="transmembrane region" description="Helical" evidence="9">
    <location>
        <begin position="322"/>
        <end position="340"/>
    </location>
</feature>
<dbReference type="RefSeq" id="WP_171975838.1">
    <property type="nucleotide sequence ID" value="NZ_CAWOXK010000001.1"/>
</dbReference>
<evidence type="ECO:0000259" key="10">
    <source>
        <dbReference type="Pfam" id="PF02355"/>
    </source>
</evidence>
<evidence type="ECO:0000259" key="12">
    <source>
        <dbReference type="Pfam" id="PF22599"/>
    </source>
</evidence>
<keyword evidence="4 9" id="KW-0812">Transmembrane</keyword>
<dbReference type="PANTHER" id="PTHR30081">
    <property type="entry name" value="PROTEIN-EXPORT MEMBRANE PROTEIN SEC"/>
    <property type="match status" value="1"/>
</dbReference>
<dbReference type="GO" id="GO:0005886">
    <property type="term" value="C:plasma membrane"/>
    <property type="evidence" value="ECO:0007669"/>
    <property type="project" value="UniProtKB-SubCell"/>
</dbReference>
<keyword evidence="14" id="KW-1185">Reference proteome</keyword>
<proteinExistence type="inferred from homology"/>
<dbReference type="KEGG" id="bsen:DP114_07960"/>
<comment type="function">
    <text evidence="9">Probably participates in protein translocation into and across both the cytoplasmic and thylakoid membranes in cyanobacterial cells.</text>
</comment>
<accession>A0A856M9H7</accession>
<comment type="caution">
    <text evidence="9">Lacks conserved residue(s) required for the propagation of feature annotation.</text>
</comment>
<keyword evidence="5 9" id="KW-0653">Protein transport</keyword>
<dbReference type="PRINTS" id="PR00702">
    <property type="entry name" value="ACRIFLAVINRP"/>
</dbReference>
<dbReference type="InterPro" id="IPR005791">
    <property type="entry name" value="SecD"/>
</dbReference>
<dbReference type="Gene3D" id="3.30.1360.200">
    <property type="match status" value="1"/>
</dbReference>
<comment type="function">
    <text evidence="9">Part of the Sec protein translocase complex. Interacts with the SecYEG preprotein conducting channel. SecDF uses the proton motive force (PMF) to complete protein translocation after the ATP-dependent function of SecA.</text>
</comment>
<dbReference type="InterPro" id="IPR055344">
    <property type="entry name" value="SecD_SecF_C_bact"/>
</dbReference>
<dbReference type="GO" id="GO:0006605">
    <property type="term" value="P:protein targeting"/>
    <property type="evidence" value="ECO:0007669"/>
    <property type="project" value="UniProtKB-UniRule"/>
</dbReference>
<evidence type="ECO:0000256" key="9">
    <source>
        <dbReference type="HAMAP-Rule" id="MF_01463"/>
    </source>
</evidence>
<dbReference type="EMBL" id="CP030118">
    <property type="protein sequence ID" value="QDL07845.1"/>
    <property type="molecule type" value="Genomic_DNA"/>
</dbReference>
<evidence type="ECO:0000256" key="1">
    <source>
        <dbReference type="ARBA" id="ARBA00004651"/>
    </source>
</evidence>
<keyword evidence="3 9" id="KW-1003">Cell membrane</keyword>
<dbReference type="HAMAP" id="MF_01463_B">
    <property type="entry name" value="SecD_B"/>
    <property type="match status" value="1"/>
</dbReference>
<feature type="transmembrane region" description="Helical" evidence="9">
    <location>
        <begin position="422"/>
        <end position="445"/>
    </location>
</feature>
<evidence type="ECO:0000256" key="7">
    <source>
        <dbReference type="ARBA" id="ARBA00023010"/>
    </source>
</evidence>
<comment type="subunit">
    <text evidence="9">Forms a complex with SecF. Part of the essential Sec protein translocation apparatus which comprises SecA, SecYEG and auxiliary proteins SecDF. Other proteins may also be involved.</text>
</comment>
<dbReference type="Gene3D" id="1.20.1640.10">
    <property type="entry name" value="Multidrug efflux transporter AcrB transmembrane domain"/>
    <property type="match status" value="1"/>
</dbReference>
<keyword evidence="8 9" id="KW-0472">Membrane</keyword>
<dbReference type="InterPro" id="IPR022646">
    <property type="entry name" value="SecD/SecF_CS"/>
</dbReference>
<dbReference type="NCBIfam" id="TIGR01129">
    <property type="entry name" value="secD"/>
    <property type="match status" value="1"/>
</dbReference>
<reference evidence="13 14" key="1">
    <citation type="submission" date="2018-06" db="EMBL/GenBank/DDBJ databases">
        <title>Comparative genomics of Brasilonema spp. strains.</title>
        <authorList>
            <person name="Alvarenga D.O."/>
            <person name="Fiore M.F."/>
            <person name="Varani A.M."/>
        </authorList>
    </citation>
    <scope>NUCLEOTIDE SEQUENCE [LARGE SCALE GENOMIC DNA]</scope>
    <source>
        <strain evidence="13 14">CENA114</strain>
    </source>
</reference>
<dbReference type="AlphaFoldDB" id="A0A856M9H7"/>
<keyword evidence="6 9" id="KW-1133">Transmembrane helix</keyword>
<dbReference type="FunFam" id="1.20.1640.10:FF:000004">
    <property type="entry name" value="Protein translocase subunit SecD"/>
    <property type="match status" value="1"/>
</dbReference>
<dbReference type="PANTHER" id="PTHR30081:SF1">
    <property type="entry name" value="PROTEIN TRANSLOCASE SUBUNIT SECD"/>
    <property type="match status" value="1"/>
</dbReference>
<evidence type="ECO:0000256" key="8">
    <source>
        <dbReference type="ARBA" id="ARBA00023136"/>
    </source>
</evidence>
<dbReference type="InterPro" id="IPR022813">
    <property type="entry name" value="SecD/SecF_arch_bac"/>
</dbReference>
<evidence type="ECO:0000313" key="14">
    <source>
        <dbReference type="Proteomes" id="UP000503129"/>
    </source>
</evidence>
<dbReference type="InterPro" id="IPR048631">
    <property type="entry name" value="SecD_1st"/>
</dbReference>
<feature type="transmembrane region" description="Helical" evidence="9">
    <location>
        <begin position="386"/>
        <end position="410"/>
    </location>
</feature>
<evidence type="ECO:0000256" key="3">
    <source>
        <dbReference type="ARBA" id="ARBA00022475"/>
    </source>
</evidence>
<evidence type="ECO:0000313" key="13">
    <source>
        <dbReference type="EMBL" id="QDL07845.1"/>
    </source>
</evidence>